<protein>
    <submittedName>
        <fullName evidence="1">Uncharacterized protein</fullName>
    </submittedName>
</protein>
<accession>A0ABQ6LLH3</accession>
<evidence type="ECO:0000313" key="2">
    <source>
        <dbReference type="Proteomes" id="UP001239909"/>
    </source>
</evidence>
<proteinExistence type="predicted"/>
<evidence type="ECO:0000313" key="1">
    <source>
        <dbReference type="EMBL" id="GMG84048.1"/>
    </source>
</evidence>
<dbReference type="EMBL" id="BSYI01000028">
    <property type="protein sequence ID" value="GMG84048.1"/>
    <property type="molecule type" value="Genomic_DNA"/>
</dbReference>
<gene>
    <name evidence="1" type="ORF">LNKW23_32620</name>
</gene>
<dbReference type="InterPro" id="IPR036736">
    <property type="entry name" value="ACP-like_sf"/>
</dbReference>
<reference evidence="1 2" key="1">
    <citation type="submission" date="2023-04" db="EMBL/GenBank/DDBJ databases">
        <title>Marinoamorphus aggregata gen. nov., sp. Nov., isolate from tissue of brittle star Ophioplocus japonicus.</title>
        <authorList>
            <person name="Kawano K."/>
            <person name="Sawayama S."/>
            <person name="Nakagawa S."/>
        </authorList>
    </citation>
    <scope>NUCLEOTIDE SEQUENCE [LARGE SCALE GENOMIC DNA]</scope>
    <source>
        <strain evidence="1 2">NKW23</strain>
    </source>
</reference>
<sequence length="45" mass="4922">MFGIEEAFDISVPYNANDPESTDFDISNFAAIVTGVKKLIADREA</sequence>
<dbReference type="Gene3D" id="1.10.1200.10">
    <property type="entry name" value="ACP-like"/>
    <property type="match status" value="1"/>
</dbReference>
<organism evidence="1 2">
    <name type="scientific">Paralimibaculum aggregatum</name>
    <dbReference type="NCBI Taxonomy" id="3036245"/>
    <lineage>
        <taxon>Bacteria</taxon>
        <taxon>Pseudomonadati</taxon>
        <taxon>Pseudomonadota</taxon>
        <taxon>Alphaproteobacteria</taxon>
        <taxon>Rhodobacterales</taxon>
        <taxon>Paracoccaceae</taxon>
        <taxon>Paralimibaculum</taxon>
    </lineage>
</organism>
<comment type="caution">
    <text evidence="1">The sequence shown here is derived from an EMBL/GenBank/DDBJ whole genome shotgun (WGS) entry which is preliminary data.</text>
</comment>
<dbReference type="Proteomes" id="UP001239909">
    <property type="component" value="Unassembled WGS sequence"/>
</dbReference>
<keyword evidence="2" id="KW-1185">Reference proteome</keyword>
<name>A0ABQ6LLH3_9RHOB</name>